<protein>
    <submittedName>
        <fullName evidence="1">Uncharacterized protein</fullName>
    </submittedName>
</protein>
<dbReference type="AlphaFoldDB" id="A0A4C1XJ92"/>
<dbReference type="EMBL" id="BGZK01000884">
    <property type="protein sequence ID" value="GBP63986.1"/>
    <property type="molecule type" value="Genomic_DNA"/>
</dbReference>
<proteinExistence type="predicted"/>
<organism evidence="1 2">
    <name type="scientific">Eumeta variegata</name>
    <name type="common">Bagworm moth</name>
    <name type="synonym">Eumeta japonica</name>
    <dbReference type="NCBI Taxonomy" id="151549"/>
    <lineage>
        <taxon>Eukaryota</taxon>
        <taxon>Metazoa</taxon>
        <taxon>Ecdysozoa</taxon>
        <taxon>Arthropoda</taxon>
        <taxon>Hexapoda</taxon>
        <taxon>Insecta</taxon>
        <taxon>Pterygota</taxon>
        <taxon>Neoptera</taxon>
        <taxon>Endopterygota</taxon>
        <taxon>Lepidoptera</taxon>
        <taxon>Glossata</taxon>
        <taxon>Ditrysia</taxon>
        <taxon>Tineoidea</taxon>
        <taxon>Psychidae</taxon>
        <taxon>Oiketicinae</taxon>
        <taxon>Eumeta</taxon>
    </lineage>
</organism>
<evidence type="ECO:0000313" key="1">
    <source>
        <dbReference type="EMBL" id="GBP63986.1"/>
    </source>
</evidence>
<sequence length="218" mass="24148">MPALSLAEIVIRGFQTGSCGIAADDARGAACASTGAALASDWTAGSETRSDIEIGYQGCSNFLTIYRCLKILDLVIPKLKSRNLGTRANAYARHHASGRCIRVVAGLTRAAFARRRRPPAGCSAGRLRLSNPSEIRHARIYDLVKPRQYLKVKKVRVSAPPHDRWPLTSIAHDAEHRDPWQCTYGLGWYQEKLKIITIALGDHPEDETPRKKKLINKH</sequence>
<reference evidence="1 2" key="1">
    <citation type="journal article" date="2019" name="Commun. Biol.">
        <title>The bagworm genome reveals a unique fibroin gene that provides high tensile strength.</title>
        <authorList>
            <person name="Kono N."/>
            <person name="Nakamura H."/>
            <person name="Ohtoshi R."/>
            <person name="Tomita M."/>
            <person name="Numata K."/>
            <person name="Arakawa K."/>
        </authorList>
    </citation>
    <scope>NUCLEOTIDE SEQUENCE [LARGE SCALE GENOMIC DNA]</scope>
</reference>
<accession>A0A4C1XJ92</accession>
<gene>
    <name evidence="1" type="ORF">EVAR_25137_1</name>
</gene>
<evidence type="ECO:0000313" key="2">
    <source>
        <dbReference type="Proteomes" id="UP000299102"/>
    </source>
</evidence>
<comment type="caution">
    <text evidence="1">The sequence shown here is derived from an EMBL/GenBank/DDBJ whole genome shotgun (WGS) entry which is preliminary data.</text>
</comment>
<keyword evidence="2" id="KW-1185">Reference proteome</keyword>
<name>A0A4C1XJ92_EUMVA</name>
<dbReference type="Proteomes" id="UP000299102">
    <property type="component" value="Unassembled WGS sequence"/>
</dbReference>